<sequence length="137" mass="15549">MPTSKINEIFIKIRTFDTSTIVLPSNNIRTLIDQGKSFYKELYDSIRGSLSSGKGTKAAANPELTSILDIPTHDDYNPPLPPLEHLRVPLYLRATLGDKDDITPTYPAAYIYERLLELIQIVSPESNIDLQEYRILR</sequence>
<keyword evidence="1" id="KW-0436">Ligase</keyword>
<dbReference type="EMBL" id="GBHO01031131">
    <property type="protein sequence ID" value="JAG12473.1"/>
    <property type="molecule type" value="Transcribed_RNA"/>
</dbReference>
<gene>
    <name evidence="1" type="primary">cysS_2</name>
    <name evidence="1" type="ORF">CM83_102269</name>
</gene>
<dbReference type="GO" id="GO:0016874">
    <property type="term" value="F:ligase activity"/>
    <property type="evidence" value="ECO:0007669"/>
    <property type="project" value="UniProtKB-KW"/>
</dbReference>
<organism evidence="1">
    <name type="scientific">Lygus hesperus</name>
    <name type="common">Western plant bug</name>
    <dbReference type="NCBI Taxonomy" id="30085"/>
    <lineage>
        <taxon>Eukaryota</taxon>
        <taxon>Metazoa</taxon>
        <taxon>Ecdysozoa</taxon>
        <taxon>Arthropoda</taxon>
        <taxon>Hexapoda</taxon>
        <taxon>Insecta</taxon>
        <taxon>Pterygota</taxon>
        <taxon>Neoptera</taxon>
        <taxon>Paraneoptera</taxon>
        <taxon>Hemiptera</taxon>
        <taxon>Heteroptera</taxon>
        <taxon>Panheteroptera</taxon>
        <taxon>Cimicomorpha</taxon>
        <taxon>Miridae</taxon>
        <taxon>Mirini</taxon>
        <taxon>Lygus</taxon>
    </lineage>
</organism>
<evidence type="ECO:0000313" key="1">
    <source>
        <dbReference type="EMBL" id="JAG12473.1"/>
    </source>
</evidence>
<protein>
    <submittedName>
        <fullName evidence="1">Cysteine--tRNA ligase</fullName>
    </submittedName>
</protein>
<reference evidence="1" key="1">
    <citation type="journal article" date="2014" name="PLoS ONE">
        <title>Transcriptome-Based Identification of ABC Transporters in the Western Tarnished Plant Bug Lygus hesperus.</title>
        <authorList>
            <person name="Hull J.J."/>
            <person name="Chaney K."/>
            <person name="Geib S.M."/>
            <person name="Fabrick J.A."/>
            <person name="Brent C.S."/>
            <person name="Walsh D."/>
            <person name="Lavine L.C."/>
        </authorList>
    </citation>
    <scope>NUCLEOTIDE SEQUENCE</scope>
</reference>
<proteinExistence type="predicted"/>
<name>A0A0A9X126_LYGHE</name>
<accession>A0A0A9X126</accession>
<dbReference type="AlphaFoldDB" id="A0A0A9X126"/>
<reference evidence="1" key="2">
    <citation type="submission" date="2014-07" db="EMBL/GenBank/DDBJ databases">
        <authorList>
            <person name="Hull J."/>
        </authorList>
    </citation>
    <scope>NUCLEOTIDE SEQUENCE</scope>
</reference>